<comment type="caution">
    <text evidence="2">The sequence shown here is derived from an EMBL/GenBank/DDBJ whole genome shotgun (WGS) entry which is preliminary data.</text>
</comment>
<evidence type="ECO:0000313" key="2">
    <source>
        <dbReference type="EMBL" id="MDT0641465.1"/>
    </source>
</evidence>
<dbReference type="RefSeq" id="WP_311533151.1">
    <property type="nucleotide sequence ID" value="NZ_JAVRHQ010000001.1"/>
</dbReference>
<accession>A0ABU3C546</accession>
<protein>
    <submittedName>
        <fullName evidence="2">DUF4136 domain-containing protein</fullName>
    </submittedName>
</protein>
<organism evidence="2 3">
    <name type="scientific">Autumnicola tepida</name>
    <dbReference type="NCBI Taxonomy" id="3075595"/>
    <lineage>
        <taxon>Bacteria</taxon>
        <taxon>Pseudomonadati</taxon>
        <taxon>Bacteroidota</taxon>
        <taxon>Flavobacteriia</taxon>
        <taxon>Flavobacteriales</taxon>
        <taxon>Flavobacteriaceae</taxon>
        <taxon>Autumnicola</taxon>
    </lineage>
</organism>
<sequence length="189" mass="20846">MADIKQEAEASNTSTNMKIVKLLFLCLLFAACNTPKIAYDYDQNANFSNYSTYALFPEFHSGLSQLDEQRIVRALDNAMEQKGFSNADNPGIFVNVYTEKFQEESNNSVGVGIGGGGGNMGVGVSGGIPIGGPETFLRMTIDFIDREKDSLVWQAIIDTKFDPNLSPEERQALFSKIIKRALEAYPPEK</sequence>
<proteinExistence type="predicted"/>
<dbReference type="EMBL" id="JAVRHQ010000001">
    <property type="protein sequence ID" value="MDT0641465.1"/>
    <property type="molecule type" value="Genomic_DNA"/>
</dbReference>
<evidence type="ECO:0000259" key="1">
    <source>
        <dbReference type="Pfam" id="PF13590"/>
    </source>
</evidence>
<name>A0ABU3C546_9FLAO</name>
<dbReference type="Pfam" id="PF13590">
    <property type="entry name" value="DUF4136"/>
    <property type="match status" value="1"/>
</dbReference>
<keyword evidence="3" id="KW-1185">Reference proteome</keyword>
<gene>
    <name evidence="2" type="ORF">RM553_01350</name>
</gene>
<dbReference type="Gene3D" id="3.30.160.670">
    <property type="match status" value="1"/>
</dbReference>
<dbReference type="Proteomes" id="UP001262889">
    <property type="component" value="Unassembled WGS sequence"/>
</dbReference>
<reference evidence="2 3" key="1">
    <citation type="submission" date="2023-09" db="EMBL/GenBank/DDBJ databases">
        <authorList>
            <person name="Rey-Velasco X."/>
        </authorList>
    </citation>
    <scope>NUCLEOTIDE SEQUENCE [LARGE SCALE GENOMIC DNA]</scope>
    <source>
        <strain evidence="2 3">F363</strain>
    </source>
</reference>
<dbReference type="InterPro" id="IPR025411">
    <property type="entry name" value="DUF4136"/>
</dbReference>
<evidence type="ECO:0000313" key="3">
    <source>
        <dbReference type="Proteomes" id="UP001262889"/>
    </source>
</evidence>
<feature type="domain" description="DUF4136" evidence="1">
    <location>
        <begin position="38"/>
        <end position="187"/>
    </location>
</feature>
<dbReference type="PROSITE" id="PS51257">
    <property type="entry name" value="PROKAR_LIPOPROTEIN"/>
    <property type="match status" value="1"/>
</dbReference>